<protein>
    <submittedName>
        <fullName evidence="3">Acyltransferase family-domain-containing protein</fullName>
    </submittedName>
</protein>
<dbReference type="GO" id="GO:0016747">
    <property type="term" value="F:acyltransferase activity, transferring groups other than amino-acyl groups"/>
    <property type="evidence" value="ECO:0007669"/>
    <property type="project" value="InterPro"/>
</dbReference>
<keyword evidence="3" id="KW-0808">Transferase</keyword>
<keyword evidence="1" id="KW-1133">Transmembrane helix</keyword>
<feature type="transmembrane region" description="Helical" evidence="1">
    <location>
        <begin position="111"/>
        <end position="134"/>
    </location>
</feature>
<sequence>MSEAKEWEEDRSTGYRLGRLLRKSFLSFALLRWVFWPSSPTGSSPPARLRPTAYLDGLRGFAALIVYWHHHELWPRTKAQTDIIENAFGSHGQFYFAAFPGIRTVFGGGHWAVATFFVISGYALSVKPLGLIHAGDQTKVADGLSSALFRRWLRLFIPVICTTFVYLTSWHLLGIWVNGANPRATYLSELWAWYAELKGFSFVFHLGGDPWFTYNFHLWSIPVEFRGSIIVYTSLLALSRCARNARLWLEAGLVFYFLYIVDGAHFAMFVAGMLLCDLELLAAKDDLPACFGILGRFKRLIVYHLLAISFYLGGVPVAGTDIQPLRDSPGWHLLSFLKPQAVFEVKSFYLFWAAVFLVGSVPHLPWLRRFFETRVCQFLGRISYALYLVHGPILSTLGDRLYALVGWESEARREHLAGWLNGLPLSKGGPMGLELAFLLPHVVLLPLTLYCAEVVTRVVDEPSVRFPNWLYRKSLGQPAAGRLPAYEFRVN</sequence>
<dbReference type="InterPro" id="IPR002656">
    <property type="entry name" value="Acyl_transf_3_dom"/>
</dbReference>
<dbReference type="PANTHER" id="PTHR23028:SF125">
    <property type="entry name" value="ACYLTRANSFERASE"/>
    <property type="match status" value="1"/>
</dbReference>
<evidence type="ECO:0000313" key="3">
    <source>
        <dbReference type="EMBL" id="KAK0738805.1"/>
    </source>
</evidence>
<feature type="transmembrane region" description="Helical" evidence="1">
    <location>
        <begin position="155"/>
        <end position="177"/>
    </location>
</feature>
<feature type="transmembrane region" description="Helical" evidence="1">
    <location>
        <begin position="300"/>
        <end position="319"/>
    </location>
</feature>
<name>A0AA40BR02_9PEZI</name>
<comment type="caution">
    <text evidence="3">The sequence shown here is derived from an EMBL/GenBank/DDBJ whole genome shotgun (WGS) entry which is preliminary data.</text>
</comment>
<reference evidence="3" key="1">
    <citation type="submission" date="2023-06" db="EMBL/GenBank/DDBJ databases">
        <title>Genome-scale phylogeny and comparative genomics of the fungal order Sordariales.</title>
        <authorList>
            <consortium name="Lawrence Berkeley National Laboratory"/>
            <person name="Hensen N."/>
            <person name="Bonometti L."/>
            <person name="Westerberg I."/>
            <person name="Brannstrom I.O."/>
            <person name="Guillou S."/>
            <person name="Cros-Aarteil S."/>
            <person name="Calhoun S."/>
            <person name="Haridas S."/>
            <person name="Kuo A."/>
            <person name="Mondo S."/>
            <person name="Pangilinan J."/>
            <person name="Riley R."/>
            <person name="LaButti K."/>
            <person name="Andreopoulos B."/>
            <person name="Lipzen A."/>
            <person name="Chen C."/>
            <person name="Yanf M."/>
            <person name="Daum C."/>
            <person name="Ng V."/>
            <person name="Clum A."/>
            <person name="Steindorff A."/>
            <person name="Ohm R."/>
            <person name="Martin F."/>
            <person name="Silar P."/>
            <person name="Natvig D."/>
            <person name="Lalanne C."/>
            <person name="Gautier V."/>
            <person name="Ament-velasquez S.L."/>
            <person name="Kruys A."/>
            <person name="Hutchinson M.I."/>
            <person name="Powell A.J."/>
            <person name="Barry K."/>
            <person name="Miller A.N."/>
            <person name="Grigoriev I.V."/>
            <person name="Debuchy R."/>
            <person name="Gladieux P."/>
            <person name="Thoren M.H."/>
            <person name="Johannesson H."/>
        </authorList>
    </citation>
    <scope>NUCLEOTIDE SEQUENCE</scope>
    <source>
        <strain evidence="3">SMH3187-1</strain>
    </source>
</reference>
<dbReference type="InterPro" id="IPR050879">
    <property type="entry name" value="Acyltransferase_3"/>
</dbReference>
<feature type="transmembrane region" description="Helical" evidence="1">
    <location>
        <begin position="253"/>
        <end position="280"/>
    </location>
</feature>
<keyword evidence="3" id="KW-0012">Acyltransferase</keyword>
<organism evidence="3 4">
    <name type="scientific">Schizothecium vesticola</name>
    <dbReference type="NCBI Taxonomy" id="314040"/>
    <lineage>
        <taxon>Eukaryota</taxon>
        <taxon>Fungi</taxon>
        <taxon>Dikarya</taxon>
        <taxon>Ascomycota</taxon>
        <taxon>Pezizomycotina</taxon>
        <taxon>Sordariomycetes</taxon>
        <taxon>Sordariomycetidae</taxon>
        <taxon>Sordariales</taxon>
        <taxon>Schizotheciaceae</taxon>
        <taxon>Schizothecium</taxon>
    </lineage>
</organism>
<gene>
    <name evidence="3" type="ORF">B0T18DRAFT_335144</name>
</gene>
<dbReference type="Proteomes" id="UP001172155">
    <property type="component" value="Unassembled WGS sequence"/>
</dbReference>
<dbReference type="PANTHER" id="PTHR23028">
    <property type="entry name" value="ACETYLTRANSFERASE"/>
    <property type="match status" value="1"/>
</dbReference>
<dbReference type="AlphaFoldDB" id="A0AA40BR02"/>
<evidence type="ECO:0000259" key="2">
    <source>
        <dbReference type="Pfam" id="PF01757"/>
    </source>
</evidence>
<keyword evidence="1" id="KW-0472">Membrane</keyword>
<keyword evidence="4" id="KW-1185">Reference proteome</keyword>
<evidence type="ECO:0000256" key="1">
    <source>
        <dbReference type="SAM" id="Phobius"/>
    </source>
</evidence>
<evidence type="ECO:0000313" key="4">
    <source>
        <dbReference type="Proteomes" id="UP001172155"/>
    </source>
</evidence>
<dbReference type="EMBL" id="JAUKUD010000007">
    <property type="protein sequence ID" value="KAK0738805.1"/>
    <property type="molecule type" value="Genomic_DNA"/>
</dbReference>
<feature type="transmembrane region" description="Helical" evidence="1">
    <location>
        <begin position="348"/>
        <end position="366"/>
    </location>
</feature>
<feature type="domain" description="Acyltransferase 3" evidence="2">
    <location>
        <begin position="53"/>
        <end position="404"/>
    </location>
</feature>
<keyword evidence="1" id="KW-0812">Transmembrane</keyword>
<proteinExistence type="predicted"/>
<dbReference type="Pfam" id="PF01757">
    <property type="entry name" value="Acyl_transf_3"/>
    <property type="match status" value="1"/>
</dbReference>
<accession>A0AA40BR02</accession>